<proteinExistence type="predicted"/>
<dbReference type="SUPFAM" id="SSF56672">
    <property type="entry name" value="DNA/RNA polymerases"/>
    <property type="match status" value="1"/>
</dbReference>
<dbReference type="Pfam" id="PF00078">
    <property type="entry name" value="RVT_1"/>
    <property type="match status" value="1"/>
</dbReference>
<evidence type="ECO:0000313" key="2">
    <source>
        <dbReference type="EMBL" id="CAI9722980.1"/>
    </source>
</evidence>
<dbReference type="Proteomes" id="UP001162480">
    <property type="component" value="Chromosome 5"/>
</dbReference>
<feature type="domain" description="Reverse transcriptase" evidence="1">
    <location>
        <begin position="1"/>
        <end position="142"/>
    </location>
</feature>
<keyword evidence="3" id="KW-1185">Reference proteome</keyword>
<sequence>MQADGIPPKLLNLITAYYRSTRSRVCVYGEVSEPLEIRSGVRQGCVLSPTLSNYSIDWITTNALRAFPGITLGHKFSVKDLDYADDIAILGETFTDFQFAINELQRIASQIDMKVNASKTKILTAGFAPPDKTPIVLNGDILEEVTFHLASYLYLNIKRSAAYLTATEISSYFQHLKATLAVDGKHIPPNNIFNF</sequence>
<dbReference type="PROSITE" id="PS50878">
    <property type="entry name" value="RT_POL"/>
    <property type="match status" value="1"/>
</dbReference>
<reference evidence="2" key="1">
    <citation type="submission" date="2023-08" db="EMBL/GenBank/DDBJ databases">
        <authorList>
            <person name="Alioto T."/>
            <person name="Alioto T."/>
            <person name="Gomez Garrido J."/>
        </authorList>
    </citation>
    <scope>NUCLEOTIDE SEQUENCE</scope>
</reference>
<evidence type="ECO:0000313" key="3">
    <source>
        <dbReference type="Proteomes" id="UP001162480"/>
    </source>
</evidence>
<accession>A0AA36AVB4</accession>
<gene>
    <name evidence="2" type="ORF">OCTVUL_1B001748</name>
</gene>
<protein>
    <recommendedName>
        <fullName evidence="1">Reverse transcriptase domain-containing protein</fullName>
    </recommendedName>
</protein>
<dbReference type="InterPro" id="IPR043502">
    <property type="entry name" value="DNA/RNA_pol_sf"/>
</dbReference>
<dbReference type="PANTHER" id="PTHR47027:SF20">
    <property type="entry name" value="REVERSE TRANSCRIPTASE-LIKE PROTEIN WITH RNA-DIRECTED DNA POLYMERASE DOMAIN"/>
    <property type="match status" value="1"/>
</dbReference>
<dbReference type="EMBL" id="OX597818">
    <property type="protein sequence ID" value="CAI9722980.1"/>
    <property type="molecule type" value="Genomic_DNA"/>
</dbReference>
<dbReference type="PANTHER" id="PTHR47027">
    <property type="entry name" value="REVERSE TRANSCRIPTASE DOMAIN-CONTAINING PROTEIN"/>
    <property type="match status" value="1"/>
</dbReference>
<name>A0AA36AVB4_OCTVU</name>
<evidence type="ECO:0000259" key="1">
    <source>
        <dbReference type="PROSITE" id="PS50878"/>
    </source>
</evidence>
<dbReference type="AlphaFoldDB" id="A0AA36AVB4"/>
<dbReference type="InterPro" id="IPR000477">
    <property type="entry name" value="RT_dom"/>
</dbReference>
<organism evidence="2 3">
    <name type="scientific">Octopus vulgaris</name>
    <name type="common">Common octopus</name>
    <dbReference type="NCBI Taxonomy" id="6645"/>
    <lineage>
        <taxon>Eukaryota</taxon>
        <taxon>Metazoa</taxon>
        <taxon>Spiralia</taxon>
        <taxon>Lophotrochozoa</taxon>
        <taxon>Mollusca</taxon>
        <taxon>Cephalopoda</taxon>
        <taxon>Coleoidea</taxon>
        <taxon>Octopodiformes</taxon>
        <taxon>Octopoda</taxon>
        <taxon>Incirrata</taxon>
        <taxon>Octopodidae</taxon>
        <taxon>Octopus</taxon>
    </lineage>
</organism>